<keyword evidence="1" id="KW-0677">Repeat</keyword>
<dbReference type="PANTHER" id="PTHR10288">
    <property type="entry name" value="KH DOMAIN CONTAINING RNA BINDING PROTEIN"/>
    <property type="match status" value="1"/>
</dbReference>
<feature type="compositionally biased region" description="Basic and acidic residues" evidence="2">
    <location>
        <begin position="473"/>
        <end position="485"/>
    </location>
</feature>
<dbReference type="GO" id="GO:0003723">
    <property type="term" value="F:RNA binding"/>
    <property type="evidence" value="ECO:0007669"/>
    <property type="project" value="UniProtKB-UniRule"/>
</dbReference>
<gene>
    <name evidence="4" type="primary">LOC108852655</name>
</gene>
<accession>A0A6J0NAX3</accession>
<keyword evidence="3" id="KW-1185">Reference proteome</keyword>
<feature type="region of interest" description="Disordered" evidence="2">
    <location>
        <begin position="1"/>
        <end position="26"/>
    </location>
</feature>
<protein>
    <submittedName>
        <fullName evidence="4">KH domain-containing protein HEN4-like</fullName>
    </submittedName>
</protein>
<proteinExistence type="predicted"/>
<dbReference type="GeneID" id="108852655"/>
<dbReference type="SMART" id="SM00322">
    <property type="entry name" value="KH"/>
    <property type="match status" value="4"/>
</dbReference>
<dbReference type="Proteomes" id="UP000504610">
    <property type="component" value="Chromosome 4"/>
</dbReference>
<feature type="compositionally biased region" description="Low complexity" evidence="2">
    <location>
        <begin position="7"/>
        <end position="25"/>
    </location>
</feature>
<reference evidence="4" key="2">
    <citation type="submission" date="2025-08" db="UniProtKB">
        <authorList>
            <consortium name="RefSeq"/>
        </authorList>
    </citation>
    <scope>IDENTIFICATION</scope>
    <source>
        <tissue evidence="4">Leaf</tissue>
    </source>
</reference>
<name>A0A6J0NAX3_RAPSA</name>
<evidence type="ECO:0000313" key="3">
    <source>
        <dbReference type="Proteomes" id="UP000504610"/>
    </source>
</evidence>
<sequence length="613" mass="65621">MNNLSGATTTTTASNQNRRTQQQRRPVIHVLPDEVALRVVCHGSVIGGIIGSNGHVVSTLRRETGAKIHCQSPTNGSDHWVVFIVGSTAVNKSILLTDRVGEFSSGGEHEGWVTCDVSGAQTALIRVLERSWAVLAAKDSGGVVEGDDKEAYCGILADRSQIGAVLGLGGKNVEWMRRNSGAMIRVLPPPSCGTNSDELIQITGDVLAVKKALVMVSNFLQNSPPLNGYTPPLCSKAYDSSTGDPHSEYFPSLRSLLPNASETAAANTLLPSRNRFQDSKDTYRKVVLKLICTSVAAGGIIGKQGTIIRAMQNEAGASISIGAPLKASGERVVTITARESLESGHSPAQKALCLVFARSVEIDVGKSLFPGALVKAKLLVPSQFANDFVGNRETVIVTGVDVHIPVGSQILDCLSENELMIEIMGEYRHVQKALCQVSSKLRENLLLPKKVVEEVRARVSNPYNLQPSQQNAGRDDSLSASDDREQDLNMLRISTEIMKSIDCMHTDANEVNGLTHGMKQLQLCSNEYLSSLPTRSKGVTLRNVTLELAVEKDALAALCGRDGSGLDNLQQISGARVDVNDHPAGVEATVLLSGNPEQTQTAMSLFISVLSDQ</sequence>
<evidence type="ECO:0000256" key="2">
    <source>
        <dbReference type="SAM" id="MobiDB-lite"/>
    </source>
</evidence>
<dbReference type="InterPro" id="IPR004088">
    <property type="entry name" value="KH_dom_type_1"/>
</dbReference>
<dbReference type="Pfam" id="PF00013">
    <property type="entry name" value="KH_1"/>
    <property type="match status" value="4"/>
</dbReference>
<dbReference type="PROSITE" id="PS50084">
    <property type="entry name" value="KH_TYPE_1"/>
    <property type="match status" value="4"/>
</dbReference>
<feature type="compositionally biased region" description="Polar residues" evidence="2">
    <location>
        <begin position="462"/>
        <end position="472"/>
    </location>
</feature>
<dbReference type="InterPro" id="IPR036612">
    <property type="entry name" value="KH_dom_type_1_sf"/>
</dbReference>
<dbReference type="OrthoDB" id="442947at2759"/>
<dbReference type="Gene3D" id="3.30.310.210">
    <property type="match status" value="1"/>
</dbReference>
<dbReference type="Gene3D" id="3.30.1370.10">
    <property type="entry name" value="K Homology domain, type 1"/>
    <property type="match status" value="3"/>
</dbReference>
<reference evidence="3" key="1">
    <citation type="journal article" date="2019" name="Database">
        <title>The radish genome database (RadishGD): an integrated information resource for radish genomics.</title>
        <authorList>
            <person name="Yu H.J."/>
            <person name="Baek S."/>
            <person name="Lee Y.J."/>
            <person name="Cho A."/>
            <person name="Mun J.H."/>
        </authorList>
    </citation>
    <scope>NUCLEOTIDE SEQUENCE [LARGE SCALE GENOMIC DNA]</scope>
    <source>
        <strain evidence="3">cv. WK10039</strain>
    </source>
</reference>
<dbReference type="KEGG" id="rsz:108852655"/>
<organism evidence="3 4">
    <name type="scientific">Raphanus sativus</name>
    <name type="common">Radish</name>
    <name type="synonym">Raphanus raphanistrum var. sativus</name>
    <dbReference type="NCBI Taxonomy" id="3726"/>
    <lineage>
        <taxon>Eukaryota</taxon>
        <taxon>Viridiplantae</taxon>
        <taxon>Streptophyta</taxon>
        <taxon>Embryophyta</taxon>
        <taxon>Tracheophyta</taxon>
        <taxon>Spermatophyta</taxon>
        <taxon>Magnoliopsida</taxon>
        <taxon>eudicotyledons</taxon>
        <taxon>Gunneridae</taxon>
        <taxon>Pentapetalae</taxon>
        <taxon>rosids</taxon>
        <taxon>malvids</taxon>
        <taxon>Brassicales</taxon>
        <taxon>Brassicaceae</taxon>
        <taxon>Brassiceae</taxon>
        <taxon>Raphanus</taxon>
    </lineage>
</organism>
<evidence type="ECO:0000313" key="4">
    <source>
        <dbReference type="RefSeq" id="XP_018481654.1"/>
    </source>
</evidence>
<feature type="region of interest" description="Disordered" evidence="2">
    <location>
        <begin position="462"/>
        <end position="485"/>
    </location>
</feature>
<dbReference type="SUPFAM" id="SSF54791">
    <property type="entry name" value="Eukaryotic type KH-domain (KH-domain type I)"/>
    <property type="match status" value="4"/>
</dbReference>
<evidence type="ECO:0000256" key="1">
    <source>
        <dbReference type="ARBA" id="ARBA00022737"/>
    </source>
</evidence>
<dbReference type="InterPro" id="IPR004087">
    <property type="entry name" value="KH_dom"/>
</dbReference>
<dbReference type="RefSeq" id="XP_018481654.1">
    <property type="nucleotide sequence ID" value="XM_018626152.2"/>
</dbReference>
<dbReference type="AlphaFoldDB" id="A0A6J0NAX3"/>